<dbReference type="RefSeq" id="WP_236332914.1">
    <property type="nucleotide sequence ID" value="NZ_JAKIJS010000001.1"/>
</dbReference>
<keyword evidence="3" id="KW-1185">Reference proteome</keyword>
<dbReference type="EMBL" id="JAKIJS010000001">
    <property type="protein sequence ID" value="MCF6137376.1"/>
    <property type="molecule type" value="Genomic_DNA"/>
</dbReference>
<name>A0ABS9H0D2_9BACL</name>
<accession>A0ABS9H0D2</accession>
<reference evidence="2 3" key="1">
    <citation type="submission" date="2022-01" db="EMBL/GenBank/DDBJ databases">
        <title>Alkalihalobacillus sp. EGI L200015, a novel bacterium isolated from a salt lake sediment.</title>
        <authorList>
            <person name="Gao L."/>
            <person name="Fang B.-Z."/>
            <person name="Li W.-J."/>
        </authorList>
    </citation>
    <scope>NUCLEOTIDE SEQUENCE [LARGE SCALE GENOMIC DNA]</scope>
    <source>
        <strain evidence="2 3">KCTC 12718</strain>
    </source>
</reference>
<dbReference type="PANTHER" id="PTHR37808">
    <property type="entry name" value="SPORE GERMINATION PROTEIN-LIKE PROTEIN YDZR-RELATED"/>
    <property type="match status" value="1"/>
</dbReference>
<comment type="caution">
    <text evidence="2">The sequence shown here is derived from an EMBL/GenBank/DDBJ whole genome shotgun (WGS) entry which is preliminary data.</text>
</comment>
<dbReference type="PANTHER" id="PTHR37808:SF1">
    <property type="entry name" value="SPORE GERMINATION PROTEIN-LIKE PROTEIN YDZR"/>
    <property type="match status" value="1"/>
</dbReference>
<gene>
    <name evidence="2" type="ORF">L2716_06510</name>
</gene>
<protein>
    <submittedName>
        <fullName evidence="2">Spore germination protein</fullName>
    </submittedName>
</protein>
<evidence type="ECO:0000313" key="3">
    <source>
        <dbReference type="Proteomes" id="UP001649381"/>
    </source>
</evidence>
<evidence type="ECO:0000256" key="1">
    <source>
        <dbReference type="ARBA" id="ARBA00008103"/>
    </source>
</evidence>
<sequence>MPSVILAPIKISTVSSNGTVNFGDTLYISPKSTSKSASGSGGGNTGDFMLVNNFWNMTNTLDPDISDSNNLANL</sequence>
<dbReference type="Proteomes" id="UP001649381">
    <property type="component" value="Unassembled WGS sequence"/>
</dbReference>
<dbReference type="Pfam" id="PF10676">
    <property type="entry name" value="gerPA"/>
    <property type="match status" value="1"/>
</dbReference>
<evidence type="ECO:0000313" key="2">
    <source>
        <dbReference type="EMBL" id="MCF6137376.1"/>
    </source>
</evidence>
<organism evidence="2 3">
    <name type="scientific">Pseudalkalibacillus berkeleyi</name>
    <dbReference type="NCBI Taxonomy" id="1069813"/>
    <lineage>
        <taxon>Bacteria</taxon>
        <taxon>Bacillati</taxon>
        <taxon>Bacillota</taxon>
        <taxon>Bacilli</taxon>
        <taxon>Bacillales</taxon>
        <taxon>Fictibacillaceae</taxon>
        <taxon>Pseudalkalibacillus</taxon>
    </lineage>
</organism>
<proteinExistence type="inferred from homology"/>
<dbReference type="InterPro" id="IPR019618">
    <property type="entry name" value="Spore_germination_GerPA"/>
</dbReference>
<comment type="similarity">
    <text evidence="1">Belongs to the GerPA/GerPF family.</text>
</comment>